<dbReference type="SUPFAM" id="SSF53300">
    <property type="entry name" value="vWA-like"/>
    <property type="match status" value="1"/>
</dbReference>
<dbReference type="Gene3D" id="3.40.50.410">
    <property type="entry name" value="von Willebrand factor, type A domain"/>
    <property type="match status" value="1"/>
</dbReference>
<dbReference type="PROSITE" id="PS51257">
    <property type="entry name" value="PROKAR_LIPOPROTEIN"/>
    <property type="match status" value="1"/>
</dbReference>
<gene>
    <name evidence="2" type="ORF">ETSY2_36705</name>
</gene>
<protein>
    <recommendedName>
        <fullName evidence="1">VWFA domain-containing protein</fullName>
    </recommendedName>
</protein>
<proteinExistence type="predicted"/>
<dbReference type="InterPro" id="IPR036465">
    <property type="entry name" value="vWFA_dom_sf"/>
</dbReference>
<dbReference type="EMBL" id="AZHX01001591">
    <property type="protein sequence ID" value="ETX01754.1"/>
    <property type="molecule type" value="Genomic_DNA"/>
</dbReference>
<sequence length="566" mass="61502">MRPYRFPIFFAILISISLVSVGCKPNSGSNSALSYEDAKTRLDRFVNKIDWGSQPVARKAQVALNQHLTLEDTLPDIDQYAFAVVGADTPDHVRAEIFVSTEKSGSGTDGWMVEVASAFNRAGIKLGDGRVAQVSIRKIASGTGYQYIASHKYLPEGFSPSNHLWIEMVKAHGIAVSPISEQLVGNTAGVVMKAKIRQKLEASDGEVTIPKLVEAVVQERIAMGYTNPFASSTGLNFLVTVLSTFAQGDETRLLSDEVTSAFQAFQRGVPFVSLTTLQMRESVEHEGSLDAFIMEYQTFVNTTALKTGYTFIPFGIEHDNPLYGLGDLSADKREVLIKLAEFAGQTTYQDRATEFGFNQDLNYQPALPPPAGASIIQAQKLWKAEKDAGKPVVAVFLCDTSGSMDGSPLKHLKRALIDGSQFINPDNAIGLVTFDSHIAQVLPIRQFSLLHRSSFIAAVQDFGAEGKTAMYDGILVSLQLLIKAQQEHPESKLMLFVLTDGETNVGLAYADVAATIAGLKVPIYTIGYNADIAALKRLSSLNEAASLKADENDVVYRISALLNAEM</sequence>
<dbReference type="SMART" id="SM00327">
    <property type="entry name" value="VWA"/>
    <property type="match status" value="1"/>
</dbReference>
<dbReference type="Proteomes" id="UP000019140">
    <property type="component" value="Unassembled WGS sequence"/>
</dbReference>
<dbReference type="PATRIC" id="fig|1429439.4.peg.6200"/>
<evidence type="ECO:0000313" key="2">
    <source>
        <dbReference type="EMBL" id="ETX01754.1"/>
    </source>
</evidence>
<dbReference type="PROSITE" id="PS50234">
    <property type="entry name" value="VWFA"/>
    <property type="match status" value="1"/>
</dbReference>
<evidence type="ECO:0000313" key="3">
    <source>
        <dbReference type="Proteomes" id="UP000019140"/>
    </source>
</evidence>
<dbReference type="InterPro" id="IPR050934">
    <property type="entry name" value="ITIH"/>
</dbReference>
<dbReference type="PANTHER" id="PTHR10338:SF108">
    <property type="entry name" value="INTER-ALPHA-TRYPSIN INHIBITOR HEAVY CHAIN H4-LIKE PROTEIN"/>
    <property type="match status" value="1"/>
</dbReference>
<evidence type="ECO:0000259" key="1">
    <source>
        <dbReference type="PROSITE" id="PS50234"/>
    </source>
</evidence>
<dbReference type="Pfam" id="PF00092">
    <property type="entry name" value="VWA"/>
    <property type="match status" value="1"/>
</dbReference>
<name>W4LUN7_9BACT</name>
<keyword evidence="3" id="KW-1185">Reference proteome</keyword>
<dbReference type="CDD" id="cd00198">
    <property type="entry name" value="vWFA"/>
    <property type="match status" value="1"/>
</dbReference>
<dbReference type="HOGENOM" id="CLU_484711_0_0_7"/>
<feature type="domain" description="VWFA" evidence="1">
    <location>
        <begin position="393"/>
        <end position="566"/>
    </location>
</feature>
<organism evidence="2 3">
    <name type="scientific">Candidatus Entotheonella gemina</name>
    <dbReference type="NCBI Taxonomy" id="1429439"/>
    <lineage>
        <taxon>Bacteria</taxon>
        <taxon>Pseudomonadati</taxon>
        <taxon>Nitrospinota/Tectimicrobiota group</taxon>
        <taxon>Candidatus Tectimicrobiota</taxon>
        <taxon>Candidatus Entotheonellia</taxon>
        <taxon>Candidatus Entotheonellales</taxon>
        <taxon>Candidatus Entotheonellaceae</taxon>
        <taxon>Candidatus Entotheonella</taxon>
    </lineage>
</organism>
<dbReference type="AlphaFoldDB" id="W4LUN7"/>
<comment type="caution">
    <text evidence="2">The sequence shown here is derived from an EMBL/GenBank/DDBJ whole genome shotgun (WGS) entry which is preliminary data.</text>
</comment>
<dbReference type="InterPro" id="IPR002035">
    <property type="entry name" value="VWF_A"/>
</dbReference>
<dbReference type="PANTHER" id="PTHR10338">
    <property type="entry name" value="INTER-ALPHA-TRYPSIN INHIBITOR HEAVY CHAIN FAMILY MEMBER"/>
    <property type="match status" value="1"/>
</dbReference>
<reference evidence="2 3" key="1">
    <citation type="journal article" date="2014" name="Nature">
        <title>An environmental bacterial taxon with a large and distinct metabolic repertoire.</title>
        <authorList>
            <person name="Wilson M.C."/>
            <person name="Mori T."/>
            <person name="Ruckert C."/>
            <person name="Uria A.R."/>
            <person name="Helf M.J."/>
            <person name="Takada K."/>
            <person name="Gernert C."/>
            <person name="Steffens U.A."/>
            <person name="Heycke N."/>
            <person name="Schmitt S."/>
            <person name="Rinke C."/>
            <person name="Helfrich E.J."/>
            <person name="Brachmann A.O."/>
            <person name="Gurgui C."/>
            <person name="Wakimoto T."/>
            <person name="Kracht M."/>
            <person name="Crusemann M."/>
            <person name="Hentschel U."/>
            <person name="Abe I."/>
            <person name="Matsunaga S."/>
            <person name="Kalinowski J."/>
            <person name="Takeyama H."/>
            <person name="Piel J."/>
        </authorList>
    </citation>
    <scope>NUCLEOTIDE SEQUENCE [LARGE SCALE GENOMIC DNA]</scope>
    <source>
        <strain evidence="3">TSY2</strain>
    </source>
</reference>
<accession>W4LUN7</accession>